<proteinExistence type="inferred from homology"/>
<feature type="binding site" description="axial binding residue" evidence="7">
    <location>
        <position position="398"/>
    </location>
    <ligand>
        <name>heme</name>
        <dbReference type="ChEBI" id="CHEBI:30413"/>
    </ligand>
    <ligandPart>
        <name>Fe</name>
        <dbReference type="ChEBI" id="CHEBI:18248"/>
    </ligandPart>
</feature>
<dbReference type="OrthoDB" id="1470350at2759"/>
<dbReference type="GO" id="GO:0016705">
    <property type="term" value="F:oxidoreductase activity, acting on paired donors, with incorporation or reduction of molecular oxygen"/>
    <property type="evidence" value="ECO:0007669"/>
    <property type="project" value="InterPro"/>
</dbReference>
<keyword evidence="7 8" id="KW-0349">Heme</keyword>
<evidence type="ECO:0000313" key="9">
    <source>
        <dbReference type="EMBL" id="EOA86703.1"/>
    </source>
</evidence>
<dbReference type="GO" id="GO:0004497">
    <property type="term" value="F:monooxygenase activity"/>
    <property type="evidence" value="ECO:0007669"/>
    <property type="project" value="UniProtKB-KW"/>
</dbReference>
<reference evidence="9 10" key="1">
    <citation type="journal article" date="2012" name="PLoS Pathog.">
        <title>Diverse lifestyles and strategies of plant pathogenesis encoded in the genomes of eighteen Dothideomycetes fungi.</title>
        <authorList>
            <person name="Ohm R.A."/>
            <person name="Feau N."/>
            <person name="Henrissat B."/>
            <person name="Schoch C.L."/>
            <person name="Horwitz B.A."/>
            <person name="Barry K.W."/>
            <person name="Condon B.J."/>
            <person name="Copeland A.C."/>
            <person name="Dhillon B."/>
            <person name="Glaser F."/>
            <person name="Hesse C.N."/>
            <person name="Kosti I."/>
            <person name="LaButti K."/>
            <person name="Lindquist E.A."/>
            <person name="Lucas S."/>
            <person name="Salamov A.A."/>
            <person name="Bradshaw R.E."/>
            <person name="Ciuffetti L."/>
            <person name="Hamelin R.C."/>
            <person name="Kema G.H.J."/>
            <person name="Lawrence C."/>
            <person name="Scott J.A."/>
            <person name="Spatafora J.W."/>
            <person name="Turgeon B.G."/>
            <person name="de Wit P.J.G.M."/>
            <person name="Zhong S."/>
            <person name="Goodwin S.B."/>
            <person name="Grigoriev I.V."/>
        </authorList>
    </citation>
    <scope>NUCLEOTIDE SEQUENCE [LARGE SCALE GENOMIC DNA]</scope>
    <source>
        <strain evidence="10">28A</strain>
    </source>
</reference>
<protein>
    <submittedName>
        <fullName evidence="9">Uncharacterized protein</fullName>
    </submittedName>
</protein>
<dbReference type="PRINTS" id="PR00463">
    <property type="entry name" value="EP450I"/>
</dbReference>
<dbReference type="GO" id="GO:0020037">
    <property type="term" value="F:heme binding"/>
    <property type="evidence" value="ECO:0007669"/>
    <property type="project" value="InterPro"/>
</dbReference>
<dbReference type="InterPro" id="IPR002401">
    <property type="entry name" value="Cyt_P450_E_grp-I"/>
</dbReference>
<organism evidence="9 10">
    <name type="scientific">Exserohilum turcicum (strain 28A)</name>
    <name type="common">Northern leaf blight fungus</name>
    <name type="synonym">Setosphaeria turcica</name>
    <dbReference type="NCBI Taxonomy" id="671987"/>
    <lineage>
        <taxon>Eukaryota</taxon>
        <taxon>Fungi</taxon>
        <taxon>Dikarya</taxon>
        <taxon>Ascomycota</taxon>
        <taxon>Pezizomycotina</taxon>
        <taxon>Dothideomycetes</taxon>
        <taxon>Pleosporomycetidae</taxon>
        <taxon>Pleosporales</taxon>
        <taxon>Pleosporineae</taxon>
        <taxon>Pleosporaceae</taxon>
        <taxon>Exserohilum</taxon>
    </lineage>
</organism>
<dbReference type="PROSITE" id="PS00086">
    <property type="entry name" value="CYTOCHROME_P450"/>
    <property type="match status" value="1"/>
</dbReference>
<dbReference type="InterPro" id="IPR047146">
    <property type="entry name" value="Cyt_P450_E_CYP52_fungi"/>
</dbReference>
<dbReference type="GO" id="GO:0005506">
    <property type="term" value="F:iron ion binding"/>
    <property type="evidence" value="ECO:0007669"/>
    <property type="project" value="InterPro"/>
</dbReference>
<dbReference type="AlphaFoldDB" id="R0K0R9"/>
<accession>R0K0R9</accession>
<dbReference type="SUPFAM" id="SSF48264">
    <property type="entry name" value="Cytochrome P450"/>
    <property type="match status" value="1"/>
</dbReference>
<dbReference type="Gene3D" id="1.10.630.10">
    <property type="entry name" value="Cytochrome P450"/>
    <property type="match status" value="1"/>
</dbReference>
<comment type="similarity">
    <text evidence="2 8">Belongs to the cytochrome P450 family.</text>
</comment>
<keyword evidence="10" id="KW-1185">Reference proteome</keyword>
<evidence type="ECO:0000256" key="1">
    <source>
        <dbReference type="ARBA" id="ARBA00001971"/>
    </source>
</evidence>
<reference evidence="9 10" key="2">
    <citation type="journal article" date="2013" name="PLoS Genet.">
        <title>Comparative genome structure, secondary metabolite, and effector coding capacity across Cochliobolus pathogens.</title>
        <authorList>
            <person name="Condon B.J."/>
            <person name="Leng Y."/>
            <person name="Wu D."/>
            <person name="Bushley K.E."/>
            <person name="Ohm R.A."/>
            <person name="Otillar R."/>
            <person name="Martin J."/>
            <person name="Schackwitz W."/>
            <person name="Grimwood J."/>
            <person name="MohdZainudin N."/>
            <person name="Xue C."/>
            <person name="Wang R."/>
            <person name="Manning V.A."/>
            <person name="Dhillon B."/>
            <person name="Tu Z.J."/>
            <person name="Steffenson B.J."/>
            <person name="Salamov A."/>
            <person name="Sun H."/>
            <person name="Lowry S."/>
            <person name="LaButti K."/>
            <person name="Han J."/>
            <person name="Copeland A."/>
            <person name="Lindquist E."/>
            <person name="Barry K."/>
            <person name="Schmutz J."/>
            <person name="Baker S.E."/>
            <person name="Ciuffetti L.M."/>
            <person name="Grigoriev I.V."/>
            <person name="Zhong S."/>
            <person name="Turgeon B.G."/>
        </authorList>
    </citation>
    <scope>NUCLEOTIDE SEQUENCE [LARGE SCALE GENOMIC DNA]</scope>
    <source>
        <strain evidence="10">28A</strain>
    </source>
</reference>
<dbReference type="eggNOG" id="KOG0157">
    <property type="taxonomic scope" value="Eukaryota"/>
</dbReference>
<gene>
    <name evidence="9" type="ORF">SETTUDRAFT_171096</name>
</gene>
<keyword evidence="5 7" id="KW-0408">Iron</keyword>
<keyword evidence="3 7" id="KW-0479">Metal-binding</keyword>
<evidence type="ECO:0000313" key="10">
    <source>
        <dbReference type="Proteomes" id="UP000016935"/>
    </source>
</evidence>
<dbReference type="HOGENOM" id="CLU_001570_27_0_1"/>
<dbReference type="GeneID" id="19401080"/>
<evidence type="ECO:0000256" key="4">
    <source>
        <dbReference type="ARBA" id="ARBA00023002"/>
    </source>
</evidence>
<dbReference type="PRINTS" id="PR00385">
    <property type="entry name" value="P450"/>
</dbReference>
<evidence type="ECO:0000256" key="2">
    <source>
        <dbReference type="ARBA" id="ARBA00010617"/>
    </source>
</evidence>
<dbReference type="PANTHER" id="PTHR24287">
    <property type="entry name" value="P450, PUTATIVE (EUROFUNG)-RELATED"/>
    <property type="match status" value="1"/>
</dbReference>
<evidence type="ECO:0000256" key="6">
    <source>
        <dbReference type="ARBA" id="ARBA00023033"/>
    </source>
</evidence>
<dbReference type="InterPro" id="IPR017972">
    <property type="entry name" value="Cyt_P450_CS"/>
</dbReference>
<evidence type="ECO:0000256" key="7">
    <source>
        <dbReference type="PIRSR" id="PIRSR602401-1"/>
    </source>
</evidence>
<dbReference type="CDD" id="cd11063">
    <property type="entry name" value="CYP52"/>
    <property type="match status" value="1"/>
</dbReference>
<dbReference type="STRING" id="671987.R0K0R9"/>
<dbReference type="RefSeq" id="XP_008025326.1">
    <property type="nucleotide sequence ID" value="XM_008027135.1"/>
</dbReference>
<keyword evidence="6 8" id="KW-0503">Monooxygenase</keyword>
<keyword evidence="4 8" id="KW-0560">Oxidoreductase</keyword>
<dbReference type="EMBL" id="KB908592">
    <property type="protein sequence ID" value="EOA86703.1"/>
    <property type="molecule type" value="Genomic_DNA"/>
</dbReference>
<dbReference type="InterPro" id="IPR001128">
    <property type="entry name" value="Cyt_P450"/>
</dbReference>
<dbReference type="PANTHER" id="PTHR24287:SF18">
    <property type="entry name" value="CYTOCHROME P450 MONOOXYGENASE APDE-RELATED"/>
    <property type="match status" value="1"/>
</dbReference>
<comment type="cofactor">
    <cofactor evidence="1 7">
        <name>heme</name>
        <dbReference type="ChEBI" id="CHEBI:30413"/>
    </cofactor>
</comment>
<sequence>MGCRPLPHVATKWPLGLDLLVRAGRQNKAQTLLQFFLEVIESSGMTHEQRLHFGFGKRTNNFGPLLGSSIFTQDGEAWKHSRALIRPQLAANREQNYEVINNAVEDLIQSIQDNAVVDLQPLFFELSLNTTLYLLFGNTMGQSRNGESAAKDSEFAEAFLVAQEYLSHRGRLGNYYWLANPPKFQRACKITHDFIEQGIRGALDSSNASPQTPAETGEKKARTFIDALLRKTRDHKFIRDQCVSVLLAGRDTTACSLSWMFRLLVRHPQVLEKLRVEIEATIGTGKEAPCPTRTILKRMPYLDAVIKEVLRLYPIAPVNGRTAVRTTTLPVGGGPDGQAPFLVRKGDVVGYFVYAMHRRKDLYGADALEFRPERWEDGTLFRKIGYGYLPFNGGPRVCLGQEYALLMLGYTVTRLIQMFPHMSLPHDEPIEEIDRERQALTLVLAPGDGCRVHVRS</sequence>
<dbReference type="Proteomes" id="UP000016935">
    <property type="component" value="Unassembled WGS sequence"/>
</dbReference>
<name>R0K0R9_EXST2</name>
<evidence type="ECO:0000256" key="8">
    <source>
        <dbReference type="RuleBase" id="RU000461"/>
    </source>
</evidence>
<evidence type="ECO:0000256" key="5">
    <source>
        <dbReference type="ARBA" id="ARBA00023004"/>
    </source>
</evidence>
<dbReference type="InterPro" id="IPR036396">
    <property type="entry name" value="Cyt_P450_sf"/>
</dbReference>
<dbReference type="Pfam" id="PF00067">
    <property type="entry name" value="p450"/>
    <property type="match status" value="1"/>
</dbReference>
<evidence type="ECO:0000256" key="3">
    <source>
        <dbReference type="ARBA" id="ARBA00022723"/>
    </source>
</evidence>